<organism evidence="3 4">
    <name type="scientific">Parascaris equorum</name>
    <name type="common">Equine roundworm</name>
    <dbReference type="NCBI Taxonomy" id="6256"/>
    <lineage>
        <taxon>Eukaryota</taxon>
        <taxon>Metazoa</taxon>
        <taxon>Ecdysozoa</taxon>
        <taxon>Nematoda</taxon>
        <taxon>Chromadorea</taxon>
        <taxon>Rhabditida</taxon>
        <taxon>Spirurina</taxon>
        <taxon>Ascaridomorpha</taxon>
        <taxon>Ascaridoidea</taxon>
        <taxon>Ascarididae</taxon>
        <taxon>Parascaris</taxon>
    </lineage>
</organism>
<evidence type="ECO:0000313" key="3">
    <source>
        <dbReference type="Proteomes" id="UP000887564"/>
    </source>
</evidence>
<keyword evidence="1" id="KW-0030">Aminoacyl-tRNA synthetase</keyword>
<keyword evidence="1" id="KW-0648">Protein biosynthesis</keyword>
<protein>
    <submittedName>
        <fullName evidence="4">Arginyl-tRNA synthetase catalytic core domain-containing protein</fullName>
    </submittedName>
</protein>
<dbReference type="GO" id="GO:0005524">
    <property type="term" value="F:ATP binding"/>
    <property type="evidence" value="ECO:0007669"/>
    <property type="project" value="UniProtKB-KW"/>
</dbReference>
<keyword evidence="1" id="KW-0067">ATP-binding</keyword>
<dbReference type="GO" id="GO:0006420">
    <property type="term" value="P:arginyl-tRNA aminoacylation"/>
    <property type="evidence" value="ECO:0007669"/>
    <property type="project" value="InterPro"/>
</dbReference>
<proteinExistence type="inferred from homology"/>
<sequence>LFGAFFLLQESKKRFDEDEEFNVRAHDCVVKLQSYNADFVKAWQMICDVSRKDFTRVLKLDNGRKLMFPSGCEVPLTVVKSDGGNTYDTSDLAAIKHRLDVEKADWLIYVVDAEGIYLLRSLSMAVAKSHSSLINPKKFKSRSGDTIRLTDLLDEGIRRAAAKLQEKERDKVMSPQELEEARDAIAYDFSDPMDLSFSILFVSELPGLVEKKFRA</sequence>
<reference evidence="4" key="1">
    <citation type="submission" date="2022-11" db="UniProtKB">
        <authorList>
            <consortium name="WormBaseParasite"/>
        </authorList>
    </citation>
    <scope>IDENTIFICATION</scope>
</reference>
<dbReference type="Proteomes" id="UP000887564">
    <property type="component" value="Unplaced"/>
</dbReference>
<evidence type="ECO:0000313" key="4">
    <source>
        <dbReference type="WBParaSite" id="PEQ_0000227101-mRNA-1"/>
    </source>
</evidence>
<comment type="similarity">
    <text evidence="1">Belongs to the class-I aminoacyl-tRNA synthetase family.</text>
</comment>
<dbReference type="WBParaSite" id="PEQ_0000227101-mRNA-1">
    <property type="protein sequence ID" value="PEQ_0000227101-mRNA-1"/>
    <property type="gene ID" value="PEQ_0000227101"/>
</dbReference>
<dbReference type="Gene3D" id="3.40.50.620">
    <property type="entry name" value="HUPs"/>
    <property type="match status" value="1"/>
</dbReference>
<dbReference type="AlphaFoldDB" id="A0A914R731"/>
<dbReference type="Pfam" id="PF00750">
    <property type="entry name" value="tRNA-synt_1d"/>
    <property type="match status" value="2"/>
</dbReference>
<dbReference type="InterPro" id="IPR035684">
    <property type="entry name" value="ArgRS_core"/>
</dbReference>
<dbReference type="PANTHER" id="PTHR11956">
    <property type="entry name" value="ARGINYL-TRNA SYNTHETASE"/>
    <property type="match status" value="1"/>
</dbReference>
<evidence type="ECO:0000259" key="2">
    <source>
        <dbReference type="Pfam" id="PF00750"/>
    </source>
</evidence>
<dbReference type="InterPro" id="IPR001278">
    <property type="entry name" value="Arg-tRNA-ligase"/>
</dbReference>
<keyword evidence="3" id="KW-1185">Reference proteome</keyword>
<dbReference type="SUPFAM" id="SSF52374">
    <property type="entry name" value="Nucleotidylyl transferase"/>
    <property type="match status" value="1"/>
</dbReference>
<dbReference type="InterPro" id="IPR014729">
    <property type="entry name" value="Rossmann-like_a/b/a_fold"/>
</dbReference>
<keyword evidence="1" id="KW-0547">Nucleotide-binding</keyword>
<dbReference type="PANTHER" id="PTHR11956:SF5">
    <property type="entry name" value="ARGININE--TRNA LIGASE, CYTOPLASMIC"/>
    <property type="match status" value="1"/>
</dbReference>
<evidence type="ECO:0000256" key="1">
    <source>
        <dbReference type="RuleBase" id="RU363038"/>
    </source>
</evidence>
<accession>A0A914R731</accession>
<name>A0A914R731_PAREQ</name>
<dbReference type="GO" id="GO:0004814">
    <property type="term" value="F:arginine-tRNA ligase activity"/>
    <property type="evidence" value="ECO:0007669"/>
    <property type="project" value="InterPro"/>
</dbReference>
<feature type="domain" description="Arginyl-tRNA synthetase catalytic core" evidence="2">
    <location>
        <begin position="8"/>
        <end position="56"/>
    </location>
</feature>
<keyword evidence="1" id="KW-0436">Ligase</keyword>
<feature type="domain" description="Arginyl-tRNA synthetase catalytic core" evidence="2">
    <location>
        <begin position="59"/>
        <end position="190"/>
    </location>
</feature>